<protein>
    <submittedName>
        <fullName evidence="3">Membrane protein</fullName>
    </submittedName>
</protein>
<keyword evidence="1" id="KW-0472">Membrane</keyword>
<proteinExistence type="predicted"/>
<reference evidence="3" key="1">
    <citation type="submission" date="2014-04" db="EMBL/GenBank/DDBJ databases">
        <title>In planta biocontrol of soil-borne Fusarium wilt of banana through a plant endophytic bacterium, Burkholderia cenocepacia 869T2.</title>
        <authorList>
            <person name="Ho Y.-N."/>
            <person name="Chiang H.-M."/>
            <person name="Chao C.-P."/>
            <person name="Su C.-C."/>
            <person name="Hsu H.-F."/>
            <person name="Guo C.-T."/>
            <person name="Hsieh J.-L."/>
            <person name="Huang C.-C."/>
        </authorList>
    </citation>
    <scope>NUCLEOTIDE SEQUENCE [LARGE SCALE GENOMIC DNA]</scope>
    <source>
        <strain evidence="3">869T2</strain>
    </source>
</reference>
<organism evidence="3">
    <name type="scientific">Burkholderia cenocepacia</name>
    <dbReference type="NCBI Taxonomy" id="95486"/>
    <lineage>
        <taxon>Bacteria</taxon>
        <taxon>Pseudomonadati</taxon>
        <taxon>Pseudomonadota</taxon>
        <taxon>Betaproteobacteria</taxon>
        <taxon>Burkholderiales</taxon>
        <taxon>Burkholderiaceae</taxon>
        <taxon>Burkholderia</taxon>
        <taxon>Burkholderia cepacia complex</taxon>
    </lineage>
</organism>
<dbReference type="NCBIfam" id="NF033630">
    <property type="entry name" value="SLATT_6"/>
    <property type="match status" value="1"/>
</dbReference>
<gene>
    <name evidence="3" type="ORF">DT99_25745</name>
</gene>
<dbReference type="InterPro" id="IPR041119">
    <property type="entry name" value="SLATT_6"/>
</dbReference>
<keyword evidence="1" id="KW-0812">Transmembrane</keyword>
<evidence type="ECO:0000313" key="3">
    <source>
        <dbReference type="EMBL" id="KEA56579.1"/>
    </source>
</evidence>
<dbReference type="EMBL" id="JJOA01000025">
    <property type="protein sequence ID" value="KEA56579.1"/>
    <property type="molecule type" value="Genomic_DNA"/>
</dbReference>
<dbReference type="AlphaFoldDB" id="A0A071M6N5"/>
<dbReference type="OrthoDB" id="8778886at2"/>
<keyword evidence="1" id="KW-1133">Transmembrane helix</keyword>
<name>A0A071M6N5_9BURK</name>
<evidence type="ECO:0000256" key="1">
    <source>
        <dbReference type="SAM" id="Phobius"/>
    </source>
</evidence>
<feature type="transmembrane region" description="Helical" evidence="1">
    <location>
        <begin position="50"/>
        <end position="76"/>
    </location>
</feature>
<sequence>MKKEDLLRMVAESGYNIGFGAKLHFATLDIVEKAPGWVNVIGFAVGVYSLIFPALALAGISATLVIASSLTLYINFYNSDKEKYDKAGVALTSAYHELRQLYAEIQTQPAGADMGPFSARRMTIVSGASSISISKQIFLASWYAHIKFFWEHQVDWINDELKLSFVRDKVPFGAWATLVVLLGLGCAIYFHPGLLSVLFTTSPCKS</sequence>
<feature type="domain" description="SMODS and SLOG-associating 2TM effector" evidence="2">
    <location>
        <begin position="1"/>
        <end position="173"/>
    </location>
</feature>
<dbReference type="Pfam" id="PF18169">
    <property type="entry name" value="SLATT_6"/>
    <property type="match status" value="1"/>
</dbReference>
<comment type="caution">
    <text evidence="3">The sequence shown here is derived from an EMBL/GenBank/DDBJ whole genome shotgun (WGS) entry which is preliminary data.</text>
</comment>
<accession>A0A071M6N5</accession>
<evidence type="ECO:0000259" key="2">
    <source>
        <dbReference type="Pfam" id="PF18169"/>
    </source>
</evidence>
<feature type="transmembrane region" description="Helical" evidence="1">
    <location>
        <begin position="172"/>
        <end position="190"/>
    </location>
</feature>